<dbReference type="Gene3D" id="3.30.1490.20">
    <property type="entry name" value="ATP-grasp fold, A domain"/>
    <property type="match status" value="1"/>
</dbReference>
<dbReference type="PANTHER" id="PTHR21621:SF2">
    <property type="entry name" value="COENZYME GAMMA-F420-2:ALPHA-L-GLUTAMATE LIGASE"/>
    <property type="match status" value="1"/>
</dbReference>
<keyword evidence="4" id="KW-0028">Amino-acid biosynthesis</keyword>
<name>A0AA41G0S4_9EURY</name>
<evidence type="ECO:0000256" key="9">
    <source>
        <dbReference type="ARBA" id="ARBA00029440"/>
    </source>
</evidence>
<dbReference type="FunFam" id="3.30.1490.20:FF:000025">
    <property type="entry name" value="Alpha-aminoadipate--LysW ligase LysX protein"/>
    <property type="match status" value="1"/>
</dbReference>
<dbReference type="InterPro" id="IPR016185">
    <property type="entry name" value="PreATP-grasp_dom_sf"/>
</dbReference>
<evidence type="ECO:0000256" key="1">
    <source>
        <dbReference type="ARBA" id="ARBA00001946"/>
    </source>
</evidence>
<evidence type="ECO:0000256" key="10">
    <source>
        <dbReference type="PROSITE-ProRule" id="PRU00409"/>
    </source>
</evidence>
<dbReference type="EMBL" id="JAHQXE010000003">
    <property type="protein sequence ID" value="MBV0902297.1"/>
    <property type="molecule type" value="Genomic_DNA"/>
</dbReference>
<dbReference type="GO" id="GO:0046872">
    <property type="term" value="F:metal ion binding"/>
    <property type="evidence" value="ECO:0007669"/>
    <property type="project" value="UniProtKB-KW"/>
</dbReference>
<evidence type="ECO:0000256" key="3">
    <source>
        <dbReference type="ARBA" id="ARBA00022598"/>
    </source>
</evidence>
<evidence type="ECO:0000259" key="11">
    <source>
        <dbReference type="PROSITE" id="PS50975"/>
    </source>
</evidence>
<dbReference type="GO" id="GO:0005524">
    <property type="term" value="F:ATP binding"/>
    <property type="evidence" value="ECO:0007669"/>
    <property type="project" value="UniProtKB-UniRule"/>
</dbReference>
<proteinExistence type="inferred from homology"/>
<evidence type="ECO:0000256" key="2">
    <source>
        <dbReference type="ARBA" id="ARBA00006239"/>
    </source>
</evidence>
<protein>
    <submittedName>
        <fullName evidence="12">Lysine biosynthesis protein LysX</fullName>
    </submittedName>
</protein>
<organism evidence="12 13">
    <name type="scientific">Haloarcula salina</name>
    <dbReference type="NCBI Taxonomy" id="1429914"/>
    <lineage>
        <taxon>Archaea</taxon>
        <taxon>Methanobacteriati</taxon>
        <taxon>Methanobacteriota</taxon>
        <taxon>Stenosarchaea group</taxon>
        <taxon>Halobacteria</taxon>
        <taxon>Halobacteriales</taxon>
        <taxon>Haloarculaceae</taxon>
        <taxon>Haloarcula</taxon>
    </lineage>
</organism>
<dbReference type="NCBIfam" id="TIGR00768">
    <property type="entry name" value="rimK_fam"/>
    <property type="match status" value="1"/>
</dbReference>
<dbReference type="Pfam" id="PF22626">
    <property type="entry name" value="LysX_preATP_grasp"/>
    <property type="match status" value="1"/>
</dbReference>
<dbReference type="SUPFAM" id="SSF52440">
    <property type="entry name" value="PreATP-grasp domain"/>
    <property type="match status" value="1"/>
</dbReference>
<evidence type="ECO:0000313" key="13">
    <source>
        <dbReference type="Proteomes" id="UP001166304"/>
    </source>
</evidence>
<dbReference type="InterPro" id="IPR004666">
    <property type="entry name" value="Rp_bS6_RimK/Lys_biosynth_LsyX"/>
</dbReference>
<evidence type="ECO:0000256" key="8">
    <source>
        <dbReference type="ARBA" id="ARBA00022842"/>
    </source>
</evidence>
<evidence type="ECO:0000256" key="7">
    <source>
        <dbReference type="ARBA" id="ARBA00022840"/>
    </source>
</evidence>
<keyword evidence="6 10" id="KW-0547">Nucleotide-binding</keyword>
<dbReference type="PROSITE" id="PS50975">
    <property type="entry name" value="ATP_GRASP"/>
    <property type="match status" value="1"/>
</dbReference>
<keyword evidence="5" id="KW-0479">Metal-binding</keyword>
<keyword evidence="7 10" id="KW-0067">ATP-binding</keyword>
<dbReference type="PANTHER" id="PTHR21621">
    <property type="entry name" value="RIBOSOMAL PROTEIN S6 MODIFICATION PROTEIN"/>
    <property type="match status" value="1"/>
</dbReference>
<accession>A0AA41G0S4</accession>
<dbReference type="Gene3D" id="3.40.50.20">
    <property type="match status" value="1"/>
</dbReference>
<comment type="cofactor">
    <cofactor evidence="1">
        <name>Mg(2+)</name>
        <dbReference type="ChEBI" id="CHEBI:18420"/>
    </cofactor>
</comment>
<dbReference type="InterPro" id="IPR013651">
    <property type="entry name" value="ATP-grasp_RimK-type"/>
</dbReference>
<dbReference type="RefSeq" id="WP_162413529.1">
    <property type="nucleotide sequence ID" value="NZ_JAHQXE010000003.1"/>
</dbReference>
<dbReference type="NCBIfam" id="TIGR02144">
    <property type="entry name" value="LysX_arch"/>
    <property type="match status" value="1"/>
</dbReference>
<evidence type="ECO:0000256" key="5">
    <source>
        <dbReference type="ARBA" id="ARBA00022723"/>
    </source>
</evidence>
<dbReference type="Pfam" id="PF08443">
    <property type="entry name" value="RimK"/>
    <property type="match status" value="1"/>
</dbReference>
<evidence type="ECO:0000256" key="4">
    <source>
        <dbReference type="ARBA" id="ARBA00022605"/>
    </source>
</evidence>
<feature type="domain" description="ATP-grasp" evidence="11">
    <location>
        <begin position="94"/>
        <end position="287"/>
    </location>
</feature>
<dbReference type="AlphaFoldDB" id="A0AA41G0S4"/>
<keyword evidence="8" id="KW-0460">Magnesium</keyword>
<dbReference type="GO" id="GO:0005737">
    <property type="term" value="C:cytoplasm"/>
    <property type="evidence" value="ECO:0007669"/>
    <property type="project" value="TreeGrafter"/>
</dbReference>
<gene>
    <name evidence="12" type="primary">lysX</name>
    <name evidence="12" type="ORF">KTS37_10900</name>
</gene>
<dbReference type="InterPro" id="IPR013815">
    <property type="entry name" value="ATP_grasp_subdomain_1"/>
</dbReference>
<evidence type="ECO:0000313" key="12">
    <source>
        <dbReference type="EMBL" id="MBV0902297.1"/>
    </source>
</evidence>
<dbReference type="InterPro" id="IPR011761">
    <property type="entry name" value="ATP-grasp"/>
</dbReference>
<dbReference type="GO" id="GO:0009085">
    <property type="term" value="P:lysine biosynthetic process"/>
    <property type="evidence" value="ECO:0007669"/>
    <property type="project" value="InterPro"/>
</dbReference>
<dbReference type="Gene3D" id="3.30.470.20">
    <property type="entry name" value="ATP-grasp fold, B domain"/>
    <property type="match status" value="1"/>
</dbReference>
<comment type="caution">
    <text evidence="12">The sequence shown here is derived from an EMBL/GenBank/DDBJ whole genome shotgun (WGS) entry which is preliminary data.</text>
</comment>
<dbReference type="InterPro" id="IPR011870">
    <property type="entry name" value="LysX_arch"/>
</dbReference>
<comment type="similarity">
    <text evidence="2">Belongs to the RimK family. LysX subfamily.</text>
</comment>
<dbReference type="InterPro" id="IPR054562">
    <property type="entry name" value="LysX/ArgX_preATP_grasp"/>
</dbReference>
<reference evidence="12" key="1">
    <citation type="submission" date="2021-06" db="EMBL/GenBank/DDBJ databases">
        <title>New haloarchaea isolates fom saline soil.</title>
        <authorList>
            <person name="Duran-Viseras A."/>
            <person name="Sanchez-Porro C.S."/>
            <person name="Ventosa A."/>
        </authorList>
    </citation>
    <scope>NUCLEOTIDE SEQUENCE</scope>
    <source>
        <strain evidence="12">JCM 18369</strain>
    </source>
</reference>
<keyword evidence="3" id="KW-0436">Ligase</keyword>
<sequence length="300" mass="32971">MKVGILYSRIRRDEKLLLSELRERDHEIEKIDVRKQQFNISEAPEAFDDLDIVVDRCLATSRSVYATKFAKAYGVPVVNGPDVADTCADKVNNSLALEAAGVPTPDTDVAFTKDAALESIEKFGYPCVLKPVVGSWGRLMAKIDSRSAAEAILEHKETLGHYEHKIFYVQEFVEKPGRDIRVLATDGEPVAAMVRSSDHWLTNAAKGAETDTFELDDRALELVEKASEAVGGGLLGIDLMETGVSQSDGEWSFEDYTVHEVNHTVEFKALNEVTDIDVPAAVVDWLEQRAATGADAEVTA</sequence>
<evidence type="ECO:0000256" key="6">
    <source>
        <dbReference type="ARBA" id="ARBA00022741"/>
    </source>
</evidence>
<keyword evidence="13" id="KW-1185">Reference proteome</keyword>
<dbReference type="Proteomes" id="UP001166304">
    <property type="component" value="Unassembled WGS sequence"/>
</dbReference>
<comment type="pathway">
    <text evidence="9">Amino-acid biosynthesis.</text>
</comment>
<dbReference type="SUPFAM" id="SSF56059">
    <property type="entry name" value="Glutathione synthetase ATP-binding domain-like"/>
    <property type="match status" value="1"/>
</dbReference>
<dbReference type="GO" id="GO:0043774">
    <property type="term" value="F:coenzyme F420-2 alpha-glutamyl ligase activity"/>
    <property type="evidence" value="ECO:0007669"/>
    <property type="project" value="TreeGrafter"/>
</dbReference>